<gene>
    <name evidence="1" type="ORF">FHR83_005679</name>
</gene>
<keyword evidence="2" id="KW-1185">Reference proteome</keyword>
<evidence type="ECO:0000313" key="2">
    <source>
        <dbReference type="Proteomes" id="UP000590749"/>
    </source>
</evidence>
<evidence type="ECO:0000313" key="1">
    <source>
        <dbReference type="EMBL" id="MBB3097994.1"/>
    </source>
</evidence>
<comment type="caution">
    <text evidence="1">The sequence shown here is derived from an EMBL/GenBank/DDBJ whole genome shotgun (WGS) entry which is preliminary data.</text>
</comment>
<dbReference type="EMBL" id="JACHXF010000013">
    <property type="protein sequence ID" value="MBB3097994.1"/>
    <property type="molecule type" value="Genomic_DNA"/>
</dbReference>
<reference evidence="1 2" key="1">
    <citation type="submission" date="2020-08" db="EMBL/GenBank/DDBJ databases">
        <title>Genomic Encyclopedia of Type Strains, Phase III (KMG-III): the genomes of soil and plant-associated and newly described type strains.</title>
        <authorList>
            <person name="Whitman W."/>
        </authorList>
    </citation>
    <scope>NUCLEOTIDE SEQUENCE [LARGE SCALE GENOMIC DNA]</scope>
    <source>
        <strain evidence="1 2">CECT 3287</strain>
    </source>
</reference>
<dbReference type="Proteomes" id="UP000590749">
    <property type="component" value="Unassembled WGS sequence"/>
</dbReference>
<dbReference type="AlphaFoldDB" id="A0A7W5ALH9"/>
<accession>A0A7W5ALH9</accession>
<protein>
    <submittedName>
        <fullName evidence="1">Uncharacterized protein</fullName>
    </submittedName>
</protein>
<name>A0A7W5ALH9_9ACTN</name>
<proteinExistence type="predicted"/>
<organism evidence="1 2">
    <name type="scientific">Actinoplanes campanulatus</name>
    <dbReference type="NCBI Taxonomy" id="113559"/>
    <lineage>
        <taxon>Bacteria</taxon>
        <taxon>Bacillati</taxon>
        <taxon>Actinomycetota</taxon>
        <taxon>Actinomycetes</taxon>
        <taxon>Micromonosporales</taxon>
        <taxon>Micromonosporaceae</taxon>
        <taxon>Actinoplanes</taxon>
    </lineage>
</organism>
<sequence length="32" mass="3376">MDRLIIELEGIDDDAVDGLIESVGEMAGRGVS</sequence>